<dbReference type="GO" id="GO:1990573">
    <property type="term" value="P:potassium ion import across plasma membrane"/>
    <property type="evidence" value="ECO:0007669"/>
    <property type="project" value="TreeGrafter"/>
</dbReference>
<dbReference type="GO" id="GO:0036376">
    <property type="term" value="P:sodium ion export across plasma membrane"/>
    <property type="evidence" value="ECO:0007669"/>
    <property type="project" value="TreeGrafter"/>
</dbReference>
<proteinExistence type="predicted"/>
<dbReference type="Gene3D" id="1.20.1110.10">
    <property type="entry name" value="Calcium-transporting ATPase, transmembrane domain"/>
    <property type="match status" value="1"/>
</dbReference>
<accession>A0A0C9X1H0</accession>
<dbReference type="InterPro" id="IPR050510">
    <property type="entry name" value="Cation_transp_ATPase_P-type"/>
</dbReference>
<dbReference type="SUPFAM" id="SSF81665">
    <property type="entry name" value="Calcium ATPase, transmembrane domain M"/>
    <property type="match status" value="1"/>
</dbReference>
<dbReference type="PANTHER" id="PTHR43294:SF21">
    <property type="entry name" value="CATION TRANSPORTING ATPASE"/>
    <property type="match status" value="1"/>
</dbReference>
<dbReference type="HOGENOM" id="CLU_1082070_0_0_1"/>
<evidence type="ECO:0000256" key="3">
    <source>
        <dbReference type="SAM" id="MobiDB-lite"/>
    </source>
</evidence>
<feature type="region of interest" description="Disordered" evidence="3">
    <location>
        <begin position="1"/>
        <end position="31"/>
    </location>
</feature>
<evidence type="ECO:0000256" key="2">
    <source>
        <dbReference type="ARBA" id="ARBA00022475"/>
    </source>
</evidence>
<dbReference type="GO" id="GO:0006883">
    <property type="term" value="P:intracellular sodium ion homeostasis"/>
    <property type="evidence" value="ECO:0007669"/>
    <property type="project" value="TreeGrafter"/>
</dbReference>
<dbReference type="OrthoDB" id="158672at2759"/>
<evidence type="ECO:0000313" key="6">
    <source>
        <dbReference type="EMBL" id="KIJ98945.1"/>
    </source>
</evidence>
<dbReference type="EMBL" id="KN838657">
    <property type="protein sequence ID" value="KIJ98945.1"/>
    <property type="molecule type" value="Genomic_DNA"/>
</dbReference>
<feature type="transmembrane region" description="Helical" evidence="4">
    <location>
        <begin position="175"/>
        <end position="195"/>
    </location>
</feature>
<keyword evidence="4" id="KW-1133">Transmembrane helix</keyword>
<protein>
    <recommendedName>
        <fullName evidence="5">Cation-transporting P-type ATPase N-terminal domain-containing protein</fullName>
    </recommendedName>
</protein>
<comment type="subcellular location">
    <subcellularLocation>
        <location evidence="1">Cell membrane</location>
        <topology evidence="1">Multi-pass membrane protein</topology>
    </subcellularLocation>
</comment>
<organism evidence="6 7">
    <name type="scientific">Laccaria amethystina LaAM-08-1</name>
    <dbReference type="NCBI Taxonomy" id="1095629"/>
    <lineage>
        <taxon>Eukaryota</taxon>
        <taxon>Fungi</taxon>
        <taxon>Dikarya</taxon>
        <taxon>Basidiomycota</taxon>
        <taxon>Agaricomycotina</taxon>
        <taxon>Agaricomycetes</taxon>
        <taxon>Agaricomycetidae</taxon>
        <taxon>Agaricales</taxon>
        <taxon>Agaricineae</taxon>
        <taxon>Hydnangiaceae</taxon>
        <taxon>Laccaria</taxon>
    </lineage>
</organism>
<evidence type="ECO:0000259" key="5">
    <source>
        <dbReference type="SMART" id="SM00831"/>
    </source>
</evidence>
<dbReference type="GO" id="GO:0005886">
    <property type="term" value="C:plasma membrane"/>
    <property type="evidence" value="ECO:0007669"/>
    <property type="project" value="UniProtKB-SubCell"/>
</dbReference>
<evidence type="ECO:0000256" key="4">
    <source>
        <dbReference type="SAM" id="Phobius"/>
    </source>
</evidence>
<dbReference type="GO" id="GO:0005391">
    <property type="term" value="F:P-type sodium:potassium-exchanging transporter activity"/>
    <property type="evidence" value="ECO:0007669"/>
    <property type="project" value="TreeGrafter"/>
</dbReference>
<gene>
    <name evidence="6" type="ORF">K443DRAFT_190158</name>
</gene>
<dbReference type="Pfam" id="PF00690">
    <property type="entry name" value="Cation_ATPase_N"/>
    <property type="match status" value="1"/>
</dbReference>
<dbReference type="SMART" id="SM00831">
    <property type="entry name" value="Cation_ATPase_N"/>
    <property type="match status" value="1"/>
</dbReference>
<keyword evidence="4" id="KW-0812">Transmembrane</keyword>
<reference evidence="6 7" key="1">
    <citation type="submission" date="2014-04" db="EMBL/GenBank/DDBJ databases">
        <authorList>
            <consortium name="DOE Joint Genome Institute"/>
            <person name="Kuo A."/>
            <person name="Kohler A."/>
            <person name="Nagy L.G."/>
            <person name="Floudas D."/>
            <person name="Copeland A."/>
            <person name="Barry K.W."/>
            <person name="Cichocki N."/>
            <person name="Veneault-Fourrey C."/>
            <person name="LaButti K."/>
            <person name="Lindquist E.A."/>
            <person name="Lipzen A."/>
            <person name="Lundell T."/>
            <person name="Morin E."/>
            <person name="Murat C."/>
            <person name="Sun H."/>
            <person name="Tunlid A."/>
            <person name="Henrissat B."/>
            <person name="Grigoriev I.V."/>
            <person name="Hibbett D.S."/>
            <person name="Martin F."/>
            <person name="Nordberg H.P."/>
            <person name="Cantor M.N."/>
            <person name="Hua S.X."/>
        </authorList>
    </citation>
    <scope>NUCLEOTIDE SEQUENCE [LARGE SCALE GENOMIC DNA]</scope>
    <source>
        <strain evidence="6 7">LaAM-08-1</strain>
    </source>
</reference>
<reference evidence="7" key="2">
    <citation type="submission" date="2015-01" db="EMBL/GenBank/DDBJ databases">
        <title>Evolutionary Origins and Diversification of the Mycorrhizal Mutualists.</title>
        <authorList>
            <consortium name="DOE Joint Genome Institute"/>
            <consortium name="Mycorrhizal Genomics Consortium"/>
            <person name="Kohler A."/>
            <person name="Kuo A."/>
            <person name="Nagy L.G."/>
            <person name="Floudas D."/>
            <person name="Copeland A."/>
            <person name="Barry K.W."/>
            <person name="Cichocki N."/>
            <person name="Veneault-Fourrey C."/>
            <person name="LaButti K."/>
            <person name="Lindquist E.A."/>
            <person name="Lipzen A."/>
            <person name="Lundell T."/>
            <person name="Morin E."/>
            <person name="Murat C."/>
            <person name="Riley R."/>
            <person name="Ohm R."/>
            <person name="Sun H."/>
            <person name="Tunlid A."/>
            <person name="Henrissat B."/>
            <person name="Grigoriev I.V."/>
            <person name="Hibbett D.S."/>
            <person name="Martin F."/>
        </authorList>
    </citation>
    <scope>NUCLEOTIDE SEQUENCE [LARGE SCALE GENOMIC DNA]</scope>
    <source>
        <strain evidence="7">LaAM-08-1</strain>
    </source>
</reference>
<dbReference type="GO" id="GO:1902600">
    <property type="term" value="P:proton transmembrane transport"/>
    <property type="evidence" value="ECO:0007669"/>
    <property type="project" value="TreeGrafter"/>
</dbReference>
<sequence length="257" mass="28470">MQSPASDLESQKEPPENPDIFLEGVPNGLDSDANIQSTHPRFKGGRDAGHRLPIEFRTLSIHVDTRATTGGENDKPVDGRAAAVKELVSLDWHKISTEEALRRLGVSPVTGLDTTQAQRRLKTGGKNVISPPKNNYFRKVLEWVLGGFGSLLLVASIICFIAWKPLGKPKPEVSNLALAVVLLLVLVIQAFFNAWQDFSTSRVMSSIKGMLPSDVIVDNQSRDYTRHNGNQEQWTINSHCSTLFYVKYVHTVARTIL</sequence>
<evidence type="ECO:0000313" key="7">
    <source>
        <dbReference type="Proteomes" id="UP000054477"/>
    </source>
</evidence>
<keyword evidence="7" id="KW-1185">Reference proteome</keyword>
<dbReference type="Gene3D" id="2.70.150.10">
    <property type="entry name" value="Calcium-transporting ATPase, cytoplasmic transduction domain A"/>
    <property type="match status" value="1"/>
</dbReference>
<keyword evidence="2" id="KW-1003">Cell membrane</keyword>
<dbReference type="STRING" id="1095629.A0A0C9X1H0"/>
<dbReference type="InterPro" id="IPR023298">
    <property type="entry name" value="ATPase_P-typ_TM_dom_sf"/>
</dbReference>
<dbReference type="GO" id="GO:0030007">
    <property type="term" value="P:intracellular potassium ion homeostasis"/>
    <property type="evidence" value="ECO:0007669"/>
    <property type="project" value="TreeGrafter"/>
</dbReference>
<name>A0A0C9X1H0_9AGAR</name>
<dbReference type="Proteomes" id="UP000054477">
    <property type="component" value="Unassembled WGS sequence"/>
</dbReference>
<keyword evidence="4" id="KW-0472">Membrane</keyword>
<feature type="domain" description="Cation-transporting P-type ATPase N-terminal" evidence="5">
    <location>
        <begin position="91"/>
        <end position="164"/>
    </location>
</feature>
<dbReference type="PANTHER" id="PTHR43294">
    <property type="entry name" value="SODIUM/POTASSIUM-TRANSPORTING ATPASE SUBUNIT ALPHA"/>
    <property type="match status" value="1"/>
</dbReference>
<evidence type="ECO:0000256" key="1">
    <source>
        <dbReference type="ARBA" id="ARBA00004651"/>
    </source>
</evidence>
<dbReference type="InterPro" id="IPR004014">
    <property type="entry name" value="ATPase_P-typ_cation-transptr_N"/>
</dbReference>
<dbReference type="AlphaFoldDB" id="A0A0C9X1H0"/>
<feature type="transmembrane region" description="Helical" evidence="4">
    <location>
        <begin position="140"/>
        <end position="163"/>
    </location>
</feature>